<comment type="subcellular location">
    <subcellularLocation>
        <location evidence="1">Membrane</location>
        <topology evidence="1">Single-pass membrane protein</topology>
    </subcellularLocation>
</comment>
<dbReference type="InterPro" id="IPR001611">
    <property type="entry name" value="Leu-rich_rpt"/>
</dbReference>
<dbReference type="Pfam" id="PF00560">
    <property type="entry name" value="LRR_1"/>
    <property type="match status" value="3"/>
</dbReference>
<evidence type="ECO:0000256" key="7">
    <source>
        <dbReference type="ARBA" id="ARBA00023136"/>
    </source>
</evidence>
<keyword evidence="3" id="KW-0812">Transmembrane</keyword>
<evidence type="ECO:0000256" key="9">
    <source>
        <dbReference type="SAM" id="SignalP"/>
    </source>
</evidence>
<evidence type="ECO:0000256" key="4">
    <source>
        <dbReference type="ARBA" id="ARBA00022729"/>
    </source>
</evidence>
<dbReference type="SMART" id="SM00369">
    <property type="entry name" value="LRR_TYP"/>
    <property type="match status" value="4"/>
</dbReference>
<protein>
    <submittedName>
        <fullName evidence="11">Receptor-like protein 2</fullName>
    </submittedName>
</protein>
<keyword evidence="7" id="KW-0472">Membrane</keyword>
<dbReference type="Gene3D" id="3.80.10.10">
    <property type="entry name" value="Ribonuclease Inhibitor"/>
    <property type="match status" value="3"/>
</dbReference>
<keyword evidence="12" id="KW-1185">Reference proteome</keyword>
<name>A0A5N5FR93_9ROSA</name>
<keyword evidence="2" id="KW-0433">Leucine-rich repeat</keyword>
<dbReference type="PANTHER" id="PTHR48004">
    <property type="entry name" value="OS01G0149700 PROTEIN"/>
    <property type="match status" value="1"/>
</dbReference>
<dbReference type="Proteomes" id="UP000327157">
    <property type="component" value="Chromosome 11"/>
</dbReference>
<dbReference type="InterPro" id="IPR052941">
    <property type="entry name" value="StomDev_PlantInt_Reg"/>
</dbReference>
<feature type="domain" description="Leucine-rich repeat-containing N-terminal plant-type" evidence="10">
    <location>
        <begin position="26"/>
        <end position="60"/>
    </location>
</feature>
<proteinExistence type="predicted"/>
<evidence type="ECO:0000256" key="8">
    <source>
        <dbReference type="ARBA" id="ARBA00023180"/>
    </source>
</evidence>
<organism evidence="11 12">
    <name type="scientific">Pyrus ussuriensis x Pyrus communis</name>
    <dbReference type="NCBI Taxonomy" id="2448454"/>
    <lineage>
        <taxon>Eukaryota</taxon>
        <taxon>Viridiplantae</taxon>
        <taxon>Streptophyta</taxon>
        <taxon>Embryophyta</taxon>
        <taxon>Tracheophyta</taxon>
        <taxon>Spermatophyta</taxon>
        <taxon>Magnoliopsida</taxon>
        <taxon>eudicotyledons</taxon>
        <taxon>Gunneridae</taxon>
        <taxon>Pentapetalae</taxon>
        <taxon>rosids</taxon>
        <taxon>fabids</taxon>
        <taxon>Rosales</taxon>
        <taxon>Rosaceae</taxon>
        <taxon>Amygdaloideae</taxon>
        <taxon>Maleae</taxon>
        <taxon>Pyrus</taxon>
    </lineage>
</organism>
<evidence type="ECO:0000256" key="1">
    <source>
        <dbReference type="ARBA" id="ARBA00004167"/>
    </source>
</evidence>
<feature type="chain" id="PRO_5024348000" evidence="9">
    <location>
        <begin position="23"/>
        <end position="372"/>
    </location>
</feature>
<dbReference type="InterPro" id="IPR032675">
    <property type="entry name" value="LRR_dom_sf"/>
</dbReference>
<evidence type="ECO:0000256" key="3">
    <source>
        <dbReference type="ARBA" id="ARBA00022692"/>
    </source>
</evidence>
<dbReference type="PRINTS" id="PR00019">
    <property type="entry name" value="LEURICHRPT"/>
</dbReference>
<dbReference type="Pfam" id="PF08263">
    <property type="entry name" value="LRRNT_2"/>
    <property type="match status" value="1"/>
</dbReference>
<reference evidence="11 12" key="1">
    <citation type="submission" date="2019-09" db="EMBL/GenBank/DDBJ databases">
        <authorList>
            <person name="Ou C."/>
        </authorList>
    </citation>
    <scope>NUCLEOTIDE SEQUENCE [LARGE SCALE GENOMIC DNA]</scope>
    <source>
        <strain evidence="11">S2</strain>
        <tissue evidence="11">Leaf</tissue>
    </source>
</reference>
<dbReference type="SUPFAM" id="SSF52058">
    <property type="entry name" value="L domain-like"/>
    <property type="match status" value="1"/>
</dbReference>
<sequence length="372" mass="41004">MDHGFLLVLLFSFIISTPYIHASNQTECTCLLAFARTLSSPPINWSGSVDCCRWNGITCNQEGWVTHLILPSKGLKGGMFVSPLGNLTHLTHLNLSQNSLYGTLETKFFSSLNHLEILDLSYNLLSGELPFSLPPKNIQTIDFGNISQGLGGCSELQILRAGDNNLSGSLPEDIYNATKLVELALPLNSLNGAISERIANLANLTILDFYFNNLSGVLPVNFGKLSKLKFMNFDFNNLEGNLPPSLMNCTNLLEIHLGFNYLEGDLTTPNFSKLSHLSKLDLIGNNFTAIRLSENPYLEGQIQHEILSLKSLSFLSLADLRLTNATGALKILMRCKSLRSLFLGGSFGREALLADDDMVDFHGFQNLRLLSL</sequence>
<evidence type="ECO:0000256" key="2">
    <source>
        <dbReference type="ARBA" id="ARBA00022614"/>
    </source>
</evidence>
<reference evidence="12" key="2">
    <citation type="submission" date="2019-10" db="EMBL/GenBank/DDBJ databases">
        <title>A de novo genome assembly of a pear dwarfing rootstock.</title>
        <authorList>
            <person name="Wang F."/>
            <person name="Wang J."/>
            <person name="Li S."/>
            <person name="Zhang Y."/>
            <person name="Fang M."/>
            <person name="Ma L."/>
            <person name="Zhao Y."/>
            <person name="Jiang S."/>
        </authorList>
    </citation>
    <scope>NUCLEOTIDE SEQUENCE [LARGE SCALE GENOMIC DNA]</scope>
</reference>
<evidence type="ECO:0000313" key="12">
    <source>
        <dbReference type="Proteomes" id="UP000327157"/>
    </source>
</evidence>
<evidence type="ECO:0000256" key="6">
    <source>
        <dbReference type="ARBA" id="ARBA00022989"/>
    </source>
</evidence>
<evidence type="ECO:0000259" key="10">
    <source>
        <dbReference type="Pfam" id="PF08263"/>
    </source>
</evidence>
<keyword evidence="6" id="KW-1133">Transmembrane helix</keyword>
<dbReference type="OrthoDB" id="1166046at2759"/>
<comment type="caution">
    <text evidence="11">The sequence shown here is derived from an EMBL/GenBank/DDBJ whole genome shotgun (WGS) entry which is preliminary data.</text>
</comment>
<dbReference type="FunFam" id="3.80.10.10:FF:000041">
    <property type="entry name" value="LRR receptor-like serine/threonine-protein kinase ERECTA"/>
    <property type="match status" value="1"/>
</dbReference>
<keyword evidence="5" id="KW-0677">Repeat</keyword>
<dbReference type="PANTHER" id="PTHR48004:SF92">
    <property type="entry name" value="LEUCINE-RICH REPEAT-CONTAINING, PLANT-TYPE, LEUCINE-RICH REPEAT DOMAIN SUPERFAMILY"/>
    <property type="match status" value="1"/>
</dbReference>
<dbReference type="FunFam" id="3.80.10.10:FF:000129">
    <property type="entry name" value="Leucine-rich repeat receptor-like kinase"/>
    <property type="match status" value="1"/>
</dbReference>
<dbReference type="AlphaFoldDB" id="A0A5N5FR93"/>
<keyword evidence="8" id="KW-0325">Glycoprotein</keyword>
<dbReference type="InterPro" id="IPR003591">
    <property type="entry name" value="Leu-rich_rpt_typical-subtyp"/>
</dbReference>
<dbReference type="InterPro" id="IPR013210">
    <property type="entry name" value="LRR_N_plant-typ"/>
</dbReference>
<accession>A0A5N5FR93</accession>
<gene>
    <name evidence="11" type="ORF">D8674_005342</name>
</gene>
<feature type="signal peptide" evidence="9">
    <location>
        <begin position="1"/>
        <end position="22"/>
    </location>
</feature>
<dbReference type="GO" id="GO:0016020">
    <property type="term" value="C:membrane"/>
    <property type="evidence" value="ECO:0007669"/>
    <property type="project" value="UniProtKB-SubCell"/>
</dbReference>
<dbReference type="EMBL" id="SMOL01000559">
    <property type="protein sequence ID" value="KAB2605625.1"/>
    <property type="molecule type" value="Genomic_DNA"/>
</dbReference>
<evidence type="ECO:0000256" key="5">
    <source>
        <dbReference type="ARBA" id="ARBA00022737"/>
    </source>
</evidence>
<evidence type="ECO:0000313" key="11">
    <source>
        <dbReference type="EMBL" id="KAB2605625.1"/>
    </source>
</evidence>
<reference evidence="11 12" key="3">
    <citation type="submission" date="2019-11" db="EMBL/GenBank/DDBJ databases">
        <title>A de novo genome assembly of a pear dwarfing rootstock.</title>
        <authorList>
            <person name="Wang F."/>
            <person name="Wang J."/>
            <person name="Li S."/>
            <person name="Zhang Y."/>
            <person name="Fang M."/>
            <person name="Ma L."/>
            <person name="Zhao Y."/>
            <person name="Jiang S."/>
        </authorList>
    </citation>
    <scope>NUCLEOTIDE SEQUENCE [LARGE SCALE GENOMIC DNA]</scope>
    <source>
        <strain evidence="11">S2</strain>
        <tissue evidence="11">Leaf</tissue>
    </source>
</reference>
<keyword evidence="4 9" id="KW-0732">Signal</keyword>
<keyword evidence="11" id="KW-0675">Receptor</keyword>